<gene>
    <name evidence="5" type="primary">adk</name>
    <name evidence="9" type="ORF">C8J28_11572</name>
</gene>
<evidence type="ECO:0000259" key="8">
    <source>
        <dbReference type="Pfam" id="PF05191"/>
    </source>
</evidence>
<feature type="binding site" evidence="5">
    <location>
        <position position="103"/>
    </location>
    <ligand>
        <name>AMP</name>
        <dbReference type="ChEBI" id="CHEBI:456215"/>
    </ligand>
</feature>
<feature type="binding site" evidence="5">
    <location>
        <position position="161"/>
    </location>
    <ligand>
        <name>Zn(2+)</name>
        <dbReference type="ChEBI" id="CHEBI:29105"/>
        <note>structural</note>
    </ligand>
</feature>
<organism evidence="9 10">
    <name type="scientific">Cereibacter azotoformans</name>
    <dbReference type="NCBI Taxonomy" id="43057"/>
    <lineage>
        <taxon>Bacteria</taxon>
        <taxon>Pseudomonadati</taxon>
        <taxon>Pseudomonadota</taxon>
        <taxon>Alphaproteobacteria</taxon>
        <taxon>Rhodobacterales</taxon>
        <taxon>Paracoccaceae</taxon>
        <taxon>Cereibacter</taxon>
    </lineage>
</organism>
<evidence type="ECO:0000256" key="1">
    <source>
        <dbReference type="ARBA" id="ARBA00022679"/>
    </source>
</evidence>
<dbReference type="InterPro" id="IPR007862">
    <property type="entry name" value="Adenylate_kinase_lid-dom"/>
</dbReference>
<keyword evidence="10" id="KW-1185">Reference proteome</keyword>
<dbReference type="InterPro" id="IPR027417">
    <property type="entry name" value="P-loop_NTPase"/>
</dbReference>
<keyword evidence="3 5" id="KW-0547">Nucleotide-binding</keyword>
<comment type="subunit">
    <text evidence="5 7">Monomer.</text>
</comment>
<evidence type="ECO:0000256" key="6">
    <source>
        <dbReference type="RuleBase" id="RU003330"/>
    </source>
</evidence>
<dbReference type="HAMAP" id="MF_00235">
    <property type="entry name" value="Adenylate_kinase_Adk"/>
    <property type="match status" value="1"/>
</dbReference>
<dbReference type="PANTHER" id="PTHR23359">
    <property type="entry name" value="NUCLEOTIDE KINASE"/>
    <property type="match status" value="1"/>
</dbReference>
<dbReference type="Pfam" id="PF00406">
    <property type="entry name" value="ADK"/>
    <property type="match status" value="1"/>
</dbReference>
<comment type="caution">
    <text evidence="9">The sequence shown here is derived from an EMBL/GenBank/DDBJ whole genome shotgun (WGS) entry which is preliminary data.</text>
</comment>
<keyword evidence="4 5" id="KW-0418">Kinase</keyword>
<keyword evidence="5 7" id="KW-0067">ATP-binding</keyword>
<dbReference type="PROSITE" id="PS00113">
    <property type="entry name" value="ADENYLATE_KINASE"/>
    <property type="match status" value="1"/>
</dbReference>
<feature type="domain" description="Adenylate kinase active site lid" evidence="8">
    <location>
        <begin position="138"/>
        <end position="174"/>
    </location>
</feature>
<sequence>MQDGTETTTRPAVLILLGPPGAGKGTQARMLEERFGLVQLSTGDLLRAAVAAGTPAGMAAKAVMEAGGLVSDEIVLEILAERMAQPDVARGIILDGFPRTAGQAAALDGLLGRTGQRVTAAISLEVDDAAMVERVSGRFTCAACGEGYHDHFKQAAVAGTCDKCGGTDFRRRPDDNAETVGARLAAYHAQTAPLIAYYDGCGVLERIDAMGAIDEIARSLGRIVDRVSA</sequence>
<keyword evidence="5" id="KW-0479">Metal-binding</keyword>
<dbReference type="CDD" id="cd01428">
    <property type="entry name" value="ADK"/>
    <property type="match status" value="1"/>
</dbReference>
<feature type="binding site" evidence="5">
    <location>
        <position position="47"/>
    </location>
    <ligand>
        <name>AMP</name>
        <dbReference type="ChEBI" id="CHEBI:456215"/>
    </ligand>
</feature>
<comment type="function">
    <text evidence="5">Catalyzes the reversible transfer of the terminal phosphate group between ATP and AMP. Plays an important role in cellular energy homeostasis and in adenine nucleotide metabolism.</text>
</comment>
<dbReference type="EMBL" id="QAOT01000015">
    <property type="protein sequence ID" value="PTR14928.1"/>
    <property type="molecule type" value="Genomic_DNA"/>
</dbReference>
<evidence type="ECO:0000256" key="2">
    <source>
        <dbReference type="ARBA" id="ARBA00022727"/>
    </source>
</evidence>
<evidence type="ECO:0000256" key="4">
    <source>
        <dbReference type="ARBA" id="ARBA00022777"/>
    </source>
</evidence>
<dbReference type="OrthoDB" id="9805030at2"/>
<evidence type="ECO:0000256" key="5">
    <source>
        <dbReference type="HAMAP-Rule" id="MF_00235"/>
    </source>
</evidence>
<feature type="binding site" evidence="5">
    <location>
        <begin position="96"/>
        <end position="99"/>
    </location>
    <ligand>
        <name>AMP</name>
        <dbReference type="ChEBI" id="CHEBI:456215"/>
    </ligand>
</feature>
<protein>
    <recommendedName>
        <fullName evidence="5 7">Adenylate kinase</fullName>
        <shortName evidence="5">AK</shortName>
        <ecNumber evidence="5 7">2.7.4.3</ecNumber>
    </recommendedName>
    <alternativeName>
        <fullName evidence="5">ATP-AMP transphosphorylase</fullName>
    </alternativeName>
    <alternativeName>
        <fullName evidence="5">ATP:AMP phosphotransferase</fullName>
    </alternativeName>
    <alternativeName>
        <fullName evidence="5">Adenylate monophosphate kinase</fullName>
    </alternativeName>
</protein>
<keyword evidence="5" id="KW-0963">Cytoplasm</keyword>
<comment type="domain">
    <text evidence="5">Consists of three domains, a large central CORE domain and two small peripheral domains, NMPbind and LID, which undergo movements during catalysis. The LID domain closes over the site of phosphoryl transfer upon ATP binding. Assembling and dissambling the active center during each catalytic cycle provides an effective means to prevent ATP hydrolysis. Some bacteria have evolved a zinc-coordinating structure that stabilizes the LID domain.</text>
</comment>
<feature type="binding site" evidence="5">
    <location>
        <position position="172"/>
    </location>
    <ligand>
        <name>AMP</name>
        <dbReference type="ChEBI" id="CHEBI:456215"/>
    </ligand>
</feature>
<feature type="binding site" evidence="5">
    <location>
        <position position="141"/>
    </location>
    <ligand>
        <name>Zn(2+)</name>
        <dbReference type="ChEBI" id="CHEBI:29105"/>
        <note>structural</note>
    </ligand>
</feature>
<dbReference type="Pfam" id="PF05191">
    <property type="entry name" value="ADK_lid"/>
    <property type="match status" value="1"/>
</dbReference>
<feature type="binding site" evidence="5">
    <location>
        <position position="42"/>
    </location>
    <ligand>
        <name>AMP</name>
        <dbReference type="ChEBI" id="CHEBI:456215"/>
    </ligand>
</feature>
<feature type="binding site" evidence="5">
    <location>
        <position position="183"/>
    </location>
    <ligand>
        <name>AMP</name>
        <dbReference type="ChEBI" id="CHEBI:456215"/>
    </ligand>
</feature>
<comment type="pathway">
    <text evidence="5">Purine metabolism; AMP biosynthesis via salvage pathway; AMP from ADP: step 1/1.</text>
</comment>
<dbReference type="NCBIfam" id="NF001381">
    <property type="entry name" value="PRK00279.1-3"/>
    <property type="match status" value="1"/>
</dbReference>
<dbReference type="GO" id="GO:0008270">
    <property type="term" value="F:zinc ion binding"/>
    <property type="evidence" value="ECO:0007669"/>
    <property type="project" value="UniProtKB-UniRule"/>
</dbReference>
<feature type="binding site" evidence="5">
    <location>
        <begin position="68"/>
        <end position="70"/>
    </location>
    <ligand>
        <name>AMP</name>
        <dbReference type="ChEBI" id="CHEBI:456215"/>
    </ligand>
</feature>
<comment type="similarity">
    <text evidence="5 6">Belongs to the adenylate kinase family.</text>
</comment>
<dbReference type="GO" id="GO:0005737">
    <property type="term" value="C:cytoplasm"/>
    <property type="evidence" value="ECO:0007669"/>
    <property type="project" value="UniProtKB-SubCell"/>
</dbReference>
<name>A0A2T5JXW9_9RHOB</name>
<keyword evidence="1 5" id="KW-0808">Transferase</keyword>
<feature type="region of interest" description="NMP" evidence="5">
    <location>
        <begin position="41"/>
        <end position="70"/>
    </location>
</feature>
<dbReference type="FunFam" id="3.40.50.300:FF:000106">
    <property type="entry name" value="Adenylate kinase mitochondrial"/>
    <property type="match status" value="1"/>
</dbReference>
<dbReference type="GO" id="GO:0005524">
    <property type="term" value="F:ATP binding"/>
    <property type="evidence" value="ECO:0007669"/>
    <property type="project" value="UniProtKB-UniRule"/>
</dbReference>
<feature type="binding site" evidence="5">
    <location>
        <begin position="21"/>
        <end position="26"/>
    </location>
    <ligand>
        <name>ATP</name>
        <dbReference type="ChEBI" id="CHEBI:30616"/>
    </ligand>
</feature>
<feature type="binding site" evidence="5">
    <location>
        <position position="138"/>
    </location>
    <ligand>
        <name>ATP</name>
        <dbReference type="ChEBI" id="CHEBI:30616"/>
    </ligand>
</feature>
<dbReference type="GO" id="GO:0044209">
    <property type="term" value="P:AMP salvage"/>
    <property type="evidence" value="ECO:0007669"/>
    <property type="project" value="UniProtKB-UniRule"/>
</dbReference>
<dbReference type="Gene3D" id="3.40.50.300">
    <property type="entry name" value="P-loop containing nucleotide triphosphate hydrolases"/>
    <property type="match status" value="1"/>
</dbReference>
<dbReference type="NCBIfam" id="NF011100">
    <property type="entry name" value="PRK14527.1"/>
    <property type="match status" value="1"/>
</dbReference>
<dbReference type="InterPro" id="IPR006259">
    <property type="entry name" value="Adenyl_kin_sub"/>
</dbReference>
<dbReference type="SUPFAM" id="SSF52540">
    <property type="entry name" value="P-loop containing nucleoside triphosphate hydrolases"/>
    <property type="match status" value="1"/>
</dbReference>
<evidence type="ECO:0000313" key="10">
    <source>
        <dbReference type="Proteomes" id="UP000244060"/>
    </source>
</evidence>
<dbReference type="UniPathway" id="UPA00588">
    <property type="reaction ID" value="UER00649"/>
</dbReference>
<proteinExistence type="inferred from homology"/>
<keyword evidence="2 5" id="KW-0545">Nucleotide biosynthesis</keyword>
<keyword evidence="5" id="KW-0862">Zinc</keyword>
<dbReference type="PRINTS" id="PR00094">
    <property type="entry name" value="ADENYLTKNASE"/>
</dbReference>
<dbReference type="AlphaFoldDB" id="A0A2T5JXW9"/>
<feature type="binding site" evidence="5">
    <location>
        <position position="211"/>
    </location>
    <ligand>
        <name>ATP</name>
        <dbReference type="ChEBI" id="CHEBI:30616"/>
    </ligand>
</feature>
<reference evidence="9 10" key="1">
    <citation type="submission" date="2018-04" db="EMBL/GenBank/DDBJ databases">
        <title>Genomic Encyclopedia of Type Strains, Phase III (KMG-III): the genomes of soil and plant-associated and newly described type strains.</title>
        <authorList>
            <person name="Whitman W."/>
        </authorList>
    </citation>
    <scope>NUCLEOTIDE SEQUENCE [LARGE SCALE GENOMIC DNA]</scope>
    <source>
        <strain evidence="9 10">KA25</strain>
    </source>
</reference>
<dbReference type="GO" id="GO:0004017">
    <property type="term" value="F:AMP kinase activity"/>
    <property type="evidence" value="ECO:0007669"/>
    <property type="project" value="UniProtKB-UniRule"/>
</dbReference>
<evidence type="ECO:0000313" key="9">
    <source>
        <dbReference type="EMBL" id="PTR14928.1"/>
    </source>
</evidence>
<dbReference type="RefSeq" id="WP_011907565.1">
    <property type="nucleotide sequence ID" value="NZ_CP089965.1"/>
</dbReference>
<comment type="subcellular location">
    <subcellularLocation>
        <location evidence="5 7">Cytoplasm</location>
    </subcellularLocation>
</comment>
<feature type="binding site" evidence="5">
    <location>
        <position position="164"/>
    </location>
    <ligand>
        <name>Zn(2+)</name>
        <dbReference type="ChEBI" id="CHEBI:29105"/>
        <note>structural</note>
    </ligand>
</feature>
<dbReference type="EC" id="2.7.4.3" evidence="5 7"/>
<dbReference type="NCBIfam" id="TIGR01351">
    <property type="entry name" value="adk"/>
    <property type="match status" value="1"/>
</dbReference>
<evidence type="ECO:0000256" key="7">
    <source>
        <dbReference type="RuleBase" id="RU003331"/>
    </source>
</evidence>
<comment type="catalytic activity">
    <reaction evidence="5 7">
        <text>AMP + ATP = 2 ADP</text>
        <dbReference type="Rhea" id="RHEA:12973"/>
        <dbReference type="ChEBI" id="CHEBI:30616"/>
        <dbReference type="ChEBI" id="CHEBI:456215"/>
        <dbReference type="ChEBI" id="CHEBI:456216"/>
        <dbReference type="EC" id="2.7.4.3"/>
    </reaction>
</comment>
<dbReference type="Proteomes" id="UP000244060">
    <property type="component" value="Unassembled WGS sequence"/>
</dbReference>
<comment type="caution">
    <text evidence="5">Lacks conserved residue(s) required for the propagation of feature annotation.</text>
</comment>
<dbReference type="NCBIfam" id="NF001380">
    <property type="entry name" value="PRK00279.1-2"/>
    <property type="match status" value="1"/>
</dbReference>
<dbReference type="InterPro" id="IPR000850">
    <property type="entry name" value="Adenylat/UMP-CMP_kin"/>
</dbReference>
<dbReference type="InterPro" id="IPR033690">
    <property type="entry name" value="Adenylat_kinase_CS"/>
</dbReference>
<feature type="binding site" evidence="5">
    <location>
        <position position="144"/>
    </location>
    <ligand>
        <name>Zn(2+)</name>
        <dbReference type="ChEBI" id="CHEBI:29105"/>
        <note>structural</note>
    </ligand>
</feature>
<evidence type="ECO:0000256" key="3">
    <source>
        <dbReference type="ARBA" id="ARBA00022741"/>
    </source>
</evidence>
<accession>A0A2T5JXW9</accession>